<keyword evidence="1" id="KW-0812">Transmembrane</keyword>
<dbReference type="Proteomes" id="UP001198983">
    <property type="component" value="Chromosome"/>
</dbReference>
<evidence type="ECO:0008006" key="4">
    <source>
        <dbReference type="Google" id="ProtNLM"/>
    </source>
</evidence>
<name>A0AAX2ZKF8_9FIRM</name>
<feature type="transmembrane region" description="Helical" evidence="1">
    <location>
        <begin position="216"/>
        <end position="235"/>
    </location>
</feature>
<keyword evidence="3" id="KW-1185">Reference proteome</keyword>
<dbReference type="EMBL" id="CP081135">
    <property type="protein sequence ID" value="UEL48867.1"/>
    <property type="molecule type" value="Genomic_DNA"/>
</dbReference>
<dbReference type="AlphaFoldDB" id="A0AAX2ZKF8"/>
<sequence>MSRILTLYDIEFKRIKKIYFTILGLLTISNLIWFVYNLHSVAKQVQEILNIRGGIGLLKSEEAYMIIKNGSLIYSLYILSLFFMVLALIWCLYYTLLIWYKDFSNKTKVVYTLFTLPYNKFNIFISKLITVVSFIYGVLVTQHILWVLEIFVIKSFTGIDISEIIHIINYNNSMSFLFMGLPIYPLELFIYYVIGPILAVIVLFTGVLIHKSFDKLGGFLGLSYIAIAGFIYMYISTTSIIFTDELLNNHILYYAIMGVLSLTISYRLLNKRIHV</sequence>
<protein>
    <recommendedName>
        <fullName evidence="4">ABC-2 family transporter protein</fullName>
    </recommendedName>
</protein>
<accession>A0AAX2ZKF8</accession>
<feature type="transmembrane region" description="Helical" evidence="1">
    <location>
        <begin position="251"/>
        <end position="269"/>
    </location>
</feature>
<keyword evidence="1" id="KW-1133">Transmembrane helix</keyword>
<organism evidence="2 3">
    <name type="scientific">Terrisporobacter hibernicus</name>
    <dbReference type="NCBI Taxonomy" id="2813371"/>
    <lineage>
        <taxon>Bacteria</taxon>
        <taxon>Bacillati</taxon>
        <taxon>Bacillota</taxon>
        <taxon>Clostridia</taxon>
        <taxon>Peptostreptococcales</taxon>
        <taxon>Peptostreptococcaceae</taxon>
        <taxon>Terrisporobacter</taxon>
    </lineage>
</organism>
<feature type="transmembrane region" description="Helical" evidence="1">
    <location>
        <begin position="189"/>
        <end position="209"/>
    </location>
</feature>
<feature type="transmembrane region" description="Helical" evidence="1">
    <location>
        <begin position="18"/>
        <end position="36"/>
    </location>
</feature>
<reference evidence="2 3" key="1">
    <citation type="journal article" date="2023" name="Int. J. Syst. Evol. Microbiol.">
        <title>Terrisporobacter hibernicus sp. nov., isolated from bovine faeces in Northern Ireland.</title>
        <authorList>
            <person name="Mitchell M."/>
            <person name="Nguyen S.V."/>
            <person name="Connor M."/>
            <person name="Fairley D.J."/>
            <person name="Donoghue O."/>
            <person name="Marshall H."/>
            <person name="Koolman L."/>
            <person name="McMullan G."/>
            <person name="Schaffer K.E."/>
            <person name="McGrath J.W."/>
            <person name="Fanning S."/>
        </authorList>
    </citation>
    <scope>NUCLEOTIDE SEQUENCE [LARGE SCALE GENOMIC DNA]</scope>
    <source>
        <strain evidence="2 3">MCA3</strain>
    </source>
</reference>
<proteinExistence type="predicted"/>
<dbReference type="KEGG" id="tem:JW646_05300"/>
<feature type="transmembrane region" description="Helical" evidence="1">
    <location>
        <begin position="74"/>
        <end position="100"/>
    </location>
</feature>
<feature type="transmembrane region" description="Helical" evidence="1">
    <location>
        <begin position="121"/>
        <end position="139"/>
    </location>
</feature>
<dbReference type="RefSeq" id="WP_074920097.1">
    <property type="nucleotide sequence ID" value="NZ_CP081135.1"/>
</dbReference>
<evidence type="ECO:0000313" key="2">
    <source>
        <dbReference type="EMBL" id="UEL48867.1"/>
    </source>
</evidence>
<evidence type="ECO:0000256" key="1">
    <source>
        <dbReference type="SAM" id="Phobius"/>
    </source>
</evidence>
<keyword evidence="1" id="KW-0472">Membrane</keyword>
<gene>
    <name evidence="2" type="ORF">JW646_05300</name>
</gene>
<evidence type="ECO:0000313" key="3">
    <source>
        <dbReference type="Proteomes" id="UP001198983"/>
    </source>
</evidence>